<evidence type="ECO:0000313" key="5">
    <source>
        <dbReference type="WBParaSite" id="OFLC_0000733701-mRNA-1"/>
    </source>
</evidence>
<evidence type="ECO:0000313" key="4">
    <source>
        <dbReference type="Proteomes" id="UP000267606"/>
    </source>
</evidence>
<dbReference type="EMBL" id="UZAJ01007597">
    <property type="protein sequence ID" value="VDO50496.1"/>
    <property type="molecule type" value="Genomic_DNA"/>
</dbReference>
<dbReference type="Gene3D" id="3.30.710.10">
    <property type="entry name" value="Potassium Channel Kv1.1, Chain A"/>
    <property type="match status" value="1"/>
</dbReference>
<dbReference type="Pfam" id="PF07707">
    <property type="entry name" value="BACK"/>
    <property type="match status" value="1"/>
</dbReference>
<dbReference type="PANTHER" id="PTHR23231:SF17">
    <property type="entry name" value="BTB DOMAIN-CONTAINING PROTEIN"/>
    <property type="match status" value="1"/>
</dbReference>
<gene>
    <name evidence="3" type="ORF">OFLC_LOCUS7338</name>
</gene>
<dbReference type="WBParaSite" id="OFLC_0000733701-mRNA-1">
    <property type="protein sequence ID" value="OFLC_0000733701-mRNA-1"/>
    <property type="gene ID" value="OFLC_0000733701"/>
</dbReference>
<dbReference type="SMART" id="SM00875">
    <property type="entry name" value="BACK"/>
    <property type="match status" value="1"/>
</dbReference>
<evidence type="ECO:0000256" key="1">
    <source>
        <dbReference type="ARBA" id="ARBA00022473"/>
    </source>
</evidence>
<dbReference type="AlphaFoldDB" id="A0A183HIM6"/>
<reference evidence="5" key="1">
    <citation type="submission" date="2016-06" db="UniProtKB">
        <authorList>
            <consortium name="WormBaseParasite"/>
        </authorList>
    </citation>
    <scope>IDENTIFICATION</scope>
</reference>
<proteinExistence type="predicted"/>
<sequence length="253" mass="29473">MVLESLYHNEIELDLENVPSLIASASMLSLDSVMERCAELCAESLTDERVLDFYMLAEQYGLPDLSEKCFKYLKHNFWRLSNKPAILYTVSHATMAKLMAASDLFVIEGELDLYETIKKWIFLQTVPYVMENKEIRTEMEKYYSSLTDNDKDALCRTFADITCNIRIGHIVSSVKTIGDLRKDPLIPNEIIDQVLADNWFLLLCNEETKEYVCLEIRKFISSRLIEVRDEDFHLNAHRLGRILDSTPVWLFFF</sequence>
<dbReference type="InterPro" id="IPR011333">
    <property type="entry name" value="SKP1/BTB/POZ_sf"/>
</dbReference>
<protein>
    <submittedName>
        <fullName evidence="5">BACK domain-containing protein</fullName>
    </submittedName>
</protein>
<evidence type="ECO:0000259" key="2">
    <source>
        <dbReference type="SMART" id="SM00875"/>
    </source>
</evidence>
<keyword evidence="4" id="KW-1185">Reference proteome</keyword>
<dbReference type="Proteomes" id="UP000267606">
    <property type="component" value="Unassembled WGS sequence"/>
</dbReference>
<dbReference type="PANTHER" id="PTHR23231">
    <property type="entry name" value="GERM CELL-LESS PROTEIN"/>
    <property type="match status" value="1"/>
</dbReference>
<dbReference type="STRING" id="387005.A0A183HIM6"/>
<evidence type="ECO:0000313" key="3">
    <source>
        <dbReference type="EMBL" id="VDO50496.1"/>
    </source>
</evidence>
<dbReference type="InterPro" id="IPR043380">
    <property type="entry name" value="Gcl-like"/>
</dbReference>
<dbReference type="GO" id="GO:0007281">
    <property type="term" value="P:germ cell development"/>
    <property type="evidence" value="ECO:0007669"/>
    <property type="project" value="InterPro"/>
</dbReference>
<dbReference type="InterPro" id="IPR011705">
    <property type="entry name" value="BACK"/>
</dbReference>
<name>A0A183HIM6_9BILA</name>
<organism evidence="5">
    <name type="scientific">Onchocerca flexuosa</name>
    <dbReference type="NCBI Taxonomy" id="387005"/>
    <lineage>
        <taxon>Eukaryota</taxon>
        <taxon>Metazoa</taxon>
        <taxon>Ecdysozoa</taxon>
        <taxon>Nematoda</taxon>
        <taxon>Chromadorea</taxon>
        <taxon>Rhabditida</taxon>
        <taxon>Spirurina</taxon>
        <taxon>Spiruromorpha</taxon>
        <taxon>Filarioidea</taxon>
        <taxon>Onchocercidae</taxon>
        <taxon>Onchocerca</taxon>
    </lineage>
</organism>
<accession>A0A183HIM6</accession>
<feature type="domain" description="BACK" evidence="2">
    <location>
        <begin position="50"/>
        <end position="140"/>
    </location>
</feature>
<reference evidence="3 4" key="2">
    <citation type="submission" date="2018-11" db="EMBL/GenBank/DDBJ databases">
        <authorList>
            <consortium name="Pathogen Informatics"/>
        </authorList>
    </citation>
    <scope>NUCLEOTIDE SEQUENCE [LARGE SCALE GENOMIC DNA]</scope>
</reference>
<keyword evidence="1" id="KW-0217">Developmental protein</keyword>